<dbReference type="InterPro" id="IPR027791">
    <property type="entry name" value="Galactosyl_T_C"/>
</dbReference>
<dbReference type="InterPro" id="IPR029044">
    <property type="entry name" value="Nucleotide-diphossugar_trans"/>
</dbReference>
<dbReference type="EMBL" id="UINC01110470">
    <property type="protein sequence ID" value="SVC77995.1"/>
    <property type="molecule type" value="Genomic_DNA"/>
</dbReference>
<feature type="domain" description="Galactosyltransferase C-terminal" evidence="2">
    <location>
        <begin position="100"/>
        <end position="158"/>
    </location>
</feature>
<proteinExistence type="predicted"/>
<sequence>MIKVLPTWLEADEVEEVVLTDWNSSNPFVYPHEKLRIIRVTNVDYWSSPQAFNLSARFCNENTDRIAKLDADFKIQCPSIFTDIDLQEGEFISSGLDREQGRGFIYVYKEDFWKVHGFDERMWGYGDDDTDMWRRFTRLGLKLKYFPYQGKMKHLPHKEQADKSMHGVNTYIAYHDPWNSSMPLLGVSNLVQENVNTISCEIYRDPKHDELLYTKEEDGV</sequence>
<dbReference type="PANTHER" id="PTHR40743:SF1">
    <property type="entry name" value="POSSIBLE GLYCOSYLTRANSFERASE"/>
    <property type="match status" value="1"/>
</dbReference>
<dbReference type="SUPFAM" id="SSF53448">
    <property type="entry name" value="Nucleotide-diphospho-sugar transferases"/>
    <property type="match status" value="1"/>
</dbReference>
<organism evidence="3">
    <name type="scientific">marine metagenome</name>
    <dbReference type="NCBI Taxonomy" id="408172"/>
    <lineage>
        <taxon>unclassified sequences</taxon>
        <taxon>metagenomes</taxon>
        <taxon>ecological metagenomes</taxon>
    </lineage>
</organism>
<dbReference type="GO" id="GO:0016740">
    <property type="term" value="F:transferase activity"/>
    <property type="evidence" value="ECO:0007669"/>
    <property type="project" value="UniProtKB-KW"/>
</dbReference>
<evidence type="ECO:0000313" key="3">
    <source>
        <dbReference type="EMBL" id="SVC77995.1"/>
    </source>
</evidence>
<dbReference type="Gene3D" id="3.90.550.10">
    <property type="entry name" value="Spore Coat Polysaccharide Biosynthesis Protein SpsA, Chain A"/>
    <property type="match status" value="1"/>
</dbReference>
<dbReference type="PANTHER" id="PTHR40743">
    <property type="entry name" value="NUCLEOTIDE-DIPHOSPHO-SUGAR TRANSFERASE CONTAINING PROTEIN"/>
    <property type="match status" value="1"/>
</dbReference>
<dbReference type="AlphaFoldDB" id="A0A382PZ94"/>
<reference evidence="3" key="1">
    <citation type="submission" date="2018-05" db="EMBL/GenBank/DDBJ databases">
        <authorList>
            <person name="Lanie J.A."/>
            <person name="Ng W.-L."/>
            <person name="Kazmierczak K.M."/>
            <person name="Andrzejewski T.M."/>
            <person name="Davidsen T.M."/>
            <person name="Wayne K.J."/>
            <person name="Tettelin H."/>
            <person name="Glass J.I."/>
            <person name="Rusch D."/>
            <person name="Podicherti R."/>
            <person name="Tsui H.-C.T."/>
            <person name="Winkler M.E."/>
        </authorList>
    </citation>
    <scope>NUCLEOTIDE SEQUENCE</scope>
</reference>
<protein>
    <recommendedName>
        <fullName evidence="2">Galactosyltransferase C-terminal domain-containing protein</fullName>
    </recommendedName>
</protein>
<evidence type="ECO:0000259" key="2">
    <source>
        <dbReference type="Pfam" id="PF02709"/>
    </source>
</evidence>
<gene>
    <name evidence="3" type="ORF">METZ01_LOCUS330849</name>
</gene>
<accession>A0A382PZ94</accession>
<dbReference type="Pfam" id="PF02709">
    <property type="entry name" value="Glyco_transf_7C"/>
    <property type="match status" value="1"/>
</dbReference>
<keyword evidence="1" id="KW-0808">Transferase</keyword>
<name>A0A382PZ94_9ZZZZ</name>
<evidence type="ECO:0000256" key="1">
    <source>
        <dbReference type="ARBA" id="ARBA00022679"/>
    </source>
</evidence>